<dbReference type="PROSITE" id="PS51192">
    <property type="entry name" value="HELICASE_ATP_BIND_1"/>
    <property type="match status" value="1"/>
</dbReference>
<dbReference type="GO" id="GO:0003724">
    <property type="term" value="F:RNA helicase activity"/>
    <property type="evidence" value="ECO:0007669"/>
    <property type="project" value="UniProtKB-EC"/>
</dbReference>
<evidence type="ECO:0000313" key="9">
    <source>
        <dbReference type="EMBL" id="KAJ2851928.1"/>
    </source>
</evidence>
<evidence type="ECO:0000256" key="3">
    <source>
        <dbReference type="ARBA" id="ARBA00022801"/>
    </source>
</evidence>
<dbReference type="SMART" id="SM00490">
    <property type="entry name" value="HELICc"/>
    <property type="match status" value="1"/>
</dbReference>
<dbReference type="Pfam" id="PF00271">
    <property type="entry name" value="Helicase_C"/>
    <property type="match status" value="1"/>
</dbReference>
<keyword evidence="2" id="KW-0547">Nucleotide-binding</keyword>
<dbReference type="Gene3D" id="1.20.120.1080">
    <property type="match status" value="1"/>
</dbReference>
<keyword evidence="5" id="KW-0067">ATP-binding</keyword>
<dbReference type="Pfam" id="PF21010">
    <property type="entry name" value="HA2_C"/>
    <property type="match status" value="1"/>
</dbReference>
<feature type="domain" description="Helicase ATP-binding" evidence="7">
    <location>
        <begin position="1"/>
        <end position="116"/>
    </location>
</feature>
<dbReference type="Proteomes" id="UP001139887">
    <property type="component" value="Unassembled WGS sequence"/>
</dbReference>
<dbReference type="InterPro" id="IPR011709">
    <property type="entry name" value="DEAD-box_helicase_OB_fold"/>
</dbReference>
<sequence length="576" mass="64223">MLARRVSEEMNVELGTTVGYSVRFTEASDPLQTRIKFLTDGTLIRECMSDPLLSCYSVIMIDEAQDRSIATDTLLALLKKIIAKRKDDFRVVISSASLDAEQFRKYFDDSVIVSISGQMFPVDIHYLQTPCENYLIAAIETVISIHKQELPGDILVFLPGKDDILAAISEIKEHLLANRRLESLLALPMYSGLSPKDQKPVFDAAPAGMRKVVFATNVAETSVTIDGVLYVVDCGFVKQRVFDLATGLDKLVTLPISKSSAKQRAGRAGRTQPGKVYRLYTQAAFNSALFPQHDVPEICRLPLPSMMLMLLALGVTNLVQFDYFQHPPPELLSHSLEELASLGAVDITNGLLTPNLGLHVAELPLDPKLGVCLLNGVQKFACAREAIAAVAMLSLGESPFTAFSGKPRDRDNSVEEWREFTVQEGDVLSYVNALLGYQDTPAKARPQWCRLYSLDIRLLEQASRISRQLKGFVNRMGFQSSTTCGRNFELLQKCIFSGFFANAAKLDRASGQYQIIRSKTTADVHPTSIYFSQDSRPDYIIYTSAMETTKLFIRDLMSIEPEWLTEQASHYYYSVQ</sequence>
<comment type="catalytic activity">
    <reaction evidence="6">
        <text>ATP + H2O = ADP + phosphate + H(+)</text>
        <dbReference type="Rhea" id="RHEA:13065"/>
        <dbReference type="ChEBI" id="CHEBI:15377"/>
        <dbReference type="ChEBI" id="CHEBI:15378"/>
        <dbReference type="ChEBI" id="CHEBI:30616"/>
        <dbReference type="ChEBI" id="CHEBI:43474"/>
        <dbReference type="ChEBI" id="CHEBI:456216"/>
        <dbReference type="EC" id="3.6.4.13"/>
    </reaction>
</comment>
<dbReference type="InterPro" id="IPR001650">
    <property type="entry name" value="Helicase_C-like"/>
</dbReference>
<evidence type="ECO:0000256" key="5">
    <source>
        <dbReference type="ARBA" id="ARBA00022840"/>
    </source>
</evidence>
<dbReference type="Gene3D" id="3.40.50.300">
    <property type="entry name" value="P-loop containing nucleotide triphosphate hydrolases"/>
    <property type="match status" value="2"/>
</dbReference>
<dbReference type="PANTHER" id="PTHR18934">
    <property type="entry name" value="ATP-DEPENDENT RNA HELICASE"/>
    <property type="match status" value="1"/>
</dbReference>
<keyword evidence="3" id="KW-0378">Hydrolase</keyword>
<dbReference type="GO" id="GO:0003723">
    <property type="term" value="F:RNA binding"/>
    <property type="evidence" value="ECO:0007669"/>
    <property type="project" value="TreeGrafter"/>
</dbReference>
<evidence type="ECO:0000259" key="8">
    <source>
        <dbReference type="PROSITE" id="PS51194"/>
    </source>
</evidence>
<dbReference type="InterPro" id="IPR027417">
    <property type="entry name" value="P-loop_NTPase"/>
</dbReference>
<dbReference type="CDD" id="cd17917">
    <property type="entry name" value="DEXHc_RHA-like"/>
    <property type="match status" value="1"/>
</dbReference>
<dbReference type="AlphaFoldDB" id="A0A9W8IAK2"/>
<evidence type="ECO:0000256" key="1">
    <source>
        <dbReference type="ARBA" id="ARBA00012552"/>
    </source>
</evidence>
<evidence type="ECO:0000256" key="6">
    <source>
        <dbReference type="ARBA" id="ARBA00047984"/>
    </source>
</evidence>
<dbReference type="InterPro" id="IPR014001">
    <property type="entry name" value="Helicase_ATP-bd"/>
</dbReference>
<dbReference type="PROSITE" id="PS51194">
    <property type="entry name" value="HELICASE_CTER"/>
    <property type="match status" value="1"/>
</dbReference>
<proteinExistence type="predicted"/>
<feature type="domain" description="Helicase C-terminal" evidence="8">
    <location>
        <begin position="138"/>
        <end position="314"/>
    </location>
</feature>
<keyword evidence="4" id="KW-0347">Helicase</keyword>
<protein>
    <recommendedName>
        <fullName evidence="1">RNA helicase</fullName>
        <ecNumber evidence="1">3.6.4.13</ecNumber>
    </recommendedName>
</protein>
<dbReference type="GO" id="GO:0005524">
    <property type="term" value="F:ATP binding"/>
    <property type="evidence" value="ECO:0007669"/>
    <property type="project" value="UniProtKB-KW"/>
</dbReference>
<reference evidence="9" key="1">
    <citation type="submission" date="2022-07" db="EMBL/GenBank/DDBJ databases">
        <title>Phylogenomic reconstructions and comparative analyses of Kickxellomycotina fungi.</title>
        <authorList>
            <person name="Reynolds N.K."/>
            <person name="Stajich J.E."/>
            <person name="Barry K."/>
            <person name="Grigoriev I.V."/>
            <person name="Crous P."/>
            <person name="Smith M.E."/>
        </authorList>
    </citation>
    <scope>NUCLEOTIDE SEQUENCE</scope>
    <source>
        <strain evidence="9">NRRL 1566</strain>
    </source>
</reference>
<dbReference type="FunFam" id="3.40.50.300:FF:000145">
    <property type="entry name" value="probable ATP-dependent RNA helicase DHX40"/>
    <property type="match status" value="1"/>
</dbReference>
<dbReference type="EMBL" id="JANBUW010000007">
    <property type="protein sequence ID" value="KAJ2851928.1"/>
    <property type="molecule type" value="Genomic_DNA"/>
</dbReference>
<dbReference type="InterPro" id="IPR007502">
    <property type="entry name" value="Helicase-assoc_dom"/>
</dbReference>
<accession>A0A9W8IAK2</accession>
<evidence type="ECO:0000313" key="10">
    <source>
        <dbReference type="Proteomes" id="UP001139887"/>
    </source>
</evidence>
<evidence type="ECO:0000259" key="7">
    <source>
        <dbReference type="PROSITE" id="PS51192"/>
    </source>
</evidence>
<comment type="caution">
    <text evidence="9">The sequence shown here is derived from an EMBL/GenBank/DDBJ whole genome shotgun (WGS) entry which is preliminary data.</text>
</comment>
<dbReference type="GO" id="GO:0016787">
    <property type="term" value="F:hydrolase activity"/>
    <property type="evidence" value="ECO:0007669"/>
    <property type="project" value="UniProtKB-KW"/>
</dbReference>
<dbReference type="PANTHER" id="PTHR18934:SF136">
    <property type="entry name" value="ATP-DEPENDENT RNA HELICASE DHX35-RELATED"/>
    <property type="match status" value="1"/>
</dbReference>
<dbReference type="EC" id="3.6.4.13" evidence="1"/>
<dbReference type="SMART" id="SM00847">
    <property type="entry name" value="HA2"/>
    <property type="match status" value="1"/>
</dbReference>
<evidence type="ECO:0000256" key="2">
    <source>
        <dbReference type="ARBA" id="ARBA00022741"/>
    </source>
</evidence>
<dbReference type="CDD" id="cd18791">
    <property type="entry name" value="SF2_C_RHA"/>
    <property type="match status" value="1"/>
</dbReference>
<gene>
    <name evidence="9" type="ORF">IWW36_000701</name>
</gene>
<evidence type="ECO:0000256" key="4">
    <source>
        <dbReference type="ARBA" id="ARBA00022806"/>
    </source>
</evidence>
<dbReference type="SUPFAM" id="SSF52540">
    <property type="entry name" value="P-loop containing nucleoside triphosphate hydrolases"/>
    <property type="match status" value="1"/>
</dbReference>
<organism evidence="9 10">
    <name type="scientific">Coemansia brasiliensis</name>
    <dbReference type="NCBI Taxonomy" id="2650707"/>
    <lineage>
        <taxon>Eukaryota</taxon>
        <taxon>Fungi</taxon>
        <taxon>Fungi incertae sedis</taxon>
        <taxon>Zoopagomycota</taxon>
        <taxon>Kickxellomycotina</taxon>
        <taxon>Kickxellomycetes</taxon>
        <taxon>Kickxellales</taxon>
        <taxon>Kickxellaceae</taxon>
        <taxon>Coemansia</taxon>
    </lineage>
</organism>
<dbReference type="OrthoDB" id="10253254at2759"/>
<name>A0A9W8IAK2_9FUNG</name>
<keyword evidence="10" id="KW-1185">Reference proteome</keyword>
<dbReference type="Pfam" id="PF07717">
    <property type="entry name" value="OB_NTP_bind"/>
    <property type="match status" value="1"/>
</dbReference>